<keyword evidence="3" id="KW-1185">Reference proteome</keyword>
<gene>
    <name evidence="2" type="ORF">BN000_02830</name>
</gene>
<dbReference type="RefSeq" id="WP_090635188.1">
    <property type="nucleotide sequence ID" value="NZ_CVRB01000003.1"/>
</dbReference>
<proteinExistence type="predicted"/>
<evidence type="ECO:0000256" key="1">
    <source>
        <dbReference type="SAM" id="Phobius"/>
    </source>
</evidence>
<dbReference type="EMBL" id="CVRB01000003">
    <property type="protein sequence ID" value="CRK82876.1"/>
    <property type="molecule type" value="Genomic_DNA"/>
</dbReference>
<evidence type="ECO:0000313" key="3">
    <source>
        <dbReference type="Proteomes" id="UP000199087"/>
    </source>
</evidence>
<keyword evidence="1" id="KW-0472">Membrane</keyword>
<name>A0A0U1NY23_9BACI</name>
<dbReference type="PANTHER" id="PTHR34543:SF1">
    <property type="entry name" value="PROTEIN ABA DEFICIENT 4, CHLOROPLASTIC"/>
    <property type="match status" value="1"/>
</dbReference>
<dbReference type="STRING" id="1499688.BN000_02830"/>
<evidence type="ECO:0000313" key="2">
    <source>
        <dbReference type="EMBL" id="CRK82876.1"/>
    </source>
</evidence>
<dbReference type="Pfam" id="PF14108">
    <property type="entry name" value="ABA4-like"/>
    <property type="match status" value="1"/>
</dbReference>
<feature type="transmembrane region" description="Helical" evidence="1">
    <location>
        <begin position="37"/>
        <end position="58"/>
    </location>
</feature>
<reference evidence="3" key="1">
    <citation type="submission" date="2015-05" db="EMBL/GenBank/DDBJ databases">
        <authorList>
            <person name="Urmite Genomes"/>
        </authorList>
    </citation>
    <scope>NUCLEOTIDE SEQUENCE [LARGE SCALE GENOMIC DNA]</scope>
    <source>
        <strain evidence="3">LF1</strain>
    </source>
</reference>
<feature type="transmembrane region" description="Helical" evidence="1">
    <location>
        <begin position="79"/>
        <end position="99"/>
    </location>
</feature>
<feature type="transmembrane region" description="Helical" evidence="1">
    <location>
        <begin position="5"/>
        <end position="25"/>
    </location>
</feature>
<feature type="transmembrane region" description="Helical" evidence="1">
    <location>
        <begin position="111"/>
        <end position="134"/>
    </location>
</feature>
<dbReference type="InterPro" id="IPR025461">
    <property type="entry name" value="ABA4-like"/>
</dbReference>
<protein>
    <recommendedName>
        <fullName evidence="4">DUF4281 domain-containing protein</fullName>
    </recommendedName>
</protein>
<organism evidence="2 3">
    <name type="scientific">Neobacillus massiliamazoniensis</name>
    <dbReference type="NCBI Taxonomy" id="1499688"/>
    <lineage>
        <taxon>Bacteria</taxon>
        <taxon>Bacillati</taxon>
        <taxon>Bacillota</taxon>
        <taxon>Bacilli</taxon>
        <taxon>Bacillales</taxon>
        <taxon>Bacillaceae</taxon>
        <taxon>Neobacillus</taxon>
    </lineage>
</organism>
<evidence type="ECO:0008006" key="4">
    <source>
        <dbReference type="Google" id="ProtNLM"/>
    </source>
</evidence>
<sequence length="147" mass="16924">MYEKLFSLASLVMPFWLVLIIVPKWRVTRFLANNAVFPIYLAALYVIGIIITIAGSGLGFVHNFGSVEGVIKLLSQPNFAILVWIHILCFDQTIGHYVFKDNMEHRYLPIPVQSIILFLILMFGPLGFLCYLILRKILKKEKKIFHV</sequence>
<dbReference type="AlphaFoldDB" id="A0A0U1NY23"/>
<accession>A0A0U1NY23</accession>
<keyword evidence="1" id="KW-0812">Transmembrane</keyword>
<dbReference type="Proteomes" id="UP000199087">
    <property type="component" value="Unassembled WGS sequence"/>
</dbReference>
<dbReference type="PANTHER" id="PTHR34543">
    <property type="entry name" value="PROTEIN ABA DEFICIENT 4, CHLOROPLASTIC"/>
    <property type="match status" value="1"/>
</dbReference>
<keyword evidence="1" id="KW-1133">Transmembrane helix</keyword>
<dbReference type="OrthoDB" id="345237at2"/>